<evidence type="ECO:0000256" key="4">
    <source>
        <dbReference type="RuleBase" id="RU365014"/>
    </source>
</evidence>
<comment type="catalytic activity">
    <reaction evidence="4">
        <text>N(6)-[(R)-lipoyl]-L-lysyl-[protein] + 3-methyl-2-oxobutanoate + H(+) = N(6)-[(R)-S(8)-2-methylpropanoyldihydrolipoyl]-L-lysyl-[protein] + CO2</text>
        <dbReference type="Rhea" id="RHEA:13457"/>
        <dbReference type="Rhea" id="RHEA-COMP:10474"/>
        <dbReference type="Rhea" id="RHEA-COMP:10497"/>
        <dbReference type="ChEBI" id="CHEBI:11851"/>
        <dbReference type="ChEBI" id="CHEBI:15378"/>
        <dbReference type="ChEBI" id="CHEBI:16526"/>
        <dbReference type="ChEBI" id="CHEBI:83099"/>
        <dbReference type="ChEBI" id="CHEBI:83142"/>
        <dbReference type="EC" id="1.2.4.4"/>
    </reaction>
</comment>
<dbReference type="EMBL" id="CP026923">
    <property type="protein sequence ID" value="AVG23177.1"/>
    <property type="molecule type" value="Genomic_DNA"/>
</dbReference>
<dbReference type="Pfam" id="PF00676">
    <property type="entry name" value="E1_dh"/>
    <property type="match status" value="1"/>
</dbReference>
<keyword evidence="2 4" id="KW-0560">Oxidoreductase</keyword>
<dbReference type="SUPFAM" id="SSF52518">
    <property type="entry name" value="Thiamin diphosphate-binding fold (THDP-binding)"/>
    <property type="match status" value="1"/>
</dbReference>
<dbReference type="RefSeq" id="WP_104912830.1">
    <property type="nucleotide sequence ID" value="NZ_CP026923.1"/>
</dbReference>
<dbReference type="PANTHER" id="PTHR43380">
    <property type="entry name" value="2-OXOISOVALERATE DEHYDROGENASE SUBUNIT ALPHA, MITOCHONDRIAL"/>
    <property type="match status" value="1"/>
</dbReference>
<dbReference type="InterPro" id="IPR050771">
    <property type="entry name" value="Alpha-ketoacid_DH_E1_comp"/>
</dbReference>
<dbReference type="Proteomes" id="UP000243077">
    <property type="component" value="Chromosome"/>
</dbReference>
<dbReference type="Gene3D" id="3.40.50.970">
    <property type="match status" value="1"/>
</dbReference>
<evidence type="ECO:0000256" key="1">
    <source>
        <dbReference type="ARBA" id="ARBA00001964"/>
    </source>
</evidence>
<dbReference type="GO" id="GO:0003863">
    <property type="term" value="F:branched-chain 2-oxo acid dehydrogenase activity"/>
    <property type="evidence" value="ECO:0007669"/>
    <property type="project" value="UniProtKB-EC"/>
</dbReference>
<dbReference type="GO" id="GO:0000287">
    <property type="term" value="F:magnesium ion binding"/>
    <property type="evidence" value="ECO:0007669"/>
    <property type="project" value="UniProtKB-ARBA"/>
</dbReference>
<comment type="similarity">
    <text evidence="4">Belongs to the BCKDHA family.</text>
</comment>
<feature type="domain" description="Dehydrogenase E1 component" evidence="5">
    <location>
        <begin position="43"/>
        <end position="307"/>
    </location>
</feature>
<name>A0A2L2BNF9_9MICO</name>
<reference evidence="6 7" key="1">
    <citation type="submission" date="2018-02" db="EMBL/GenBank/DDBJ databases">
        <title>Complete genome of the streamlined marine actinobacterium Pontimonas salivibrio CL-TW6 adapted to coastal planktonic lifestype.</title>
        <authorList>
            <person name="Cho B.C."/>
            <person name="Hardies S.C."/>
            <person name="Jang G.I."/>
            <person name="Hwang C.Y."/>
        </authorList>
    </citation>
    <scope>NUCLEOTIDE SEQUENCE [LARGE SCALE GENOMIC DNA]</scope>
    <source>
        <strain evidence="6 7">CL-TW6</strain>
    </source>
</reference>
<dbReference type="KEGG" id="psai:C3B54_11173"/>
<evidence type="ECO:0000313" key="6">
    <source>
        <dbReference type="EMBL" id="AVG23177.1"/>
    </source>
</evidence>
<evidence type="ECO:0000259" key="5">
    <source>
        <dbReference type="Pfam" id="PF00676"/>
    </source>
</evidence>
<evidence type="ECO:0000256" key="2">
    <source>
        <dbReference type="ARBA" id="ARBA00023002"/>
    </source>
</evidence>
<protein>
    <recommendedName>
        <fullName evidence="4">2-oxoisovalerate dehydrogenase subunit alpha</fullName>
        <ecNumber evidence="4">1.2.4.4</ecNumber>
    </recommendedName>
    <alternativeName>
        <fullName evidence="4">Branched-chain alpha-keto acid dehydrogenase E1 component alpha chain</fullName>
    </alternativeName>
</protein>
<keyword evidence="7" id="KW-1185">Reference proteome</keyword>
<dbReference type="InterPro" id="IPR001017">
    <property type="entry name" value="DH_E1"/>
</dbReference>
<proteinExistence type="inferred from homology"/>
<dbReference type="CDD" id="cd02000">
    <property type="entry name" value="TPP_E1_PDC_ADC_BCADC"/>
    <property type="match status" value="1"/>
</dbReference>
<dbReference type="InterPro" id="IPR029061">
    <property type="entry name" value="THDP-binding"/>
</dbReference>
<gene>
    <name evidence="6" type="ORF">C3B54_11173</name>
</gene>
<dbReference type="OrthoDB" id="9766715at2"/>
<organism evidence="6 7">
    <name type="scientific">Pontimonas salivibrio</name>
    <dbReference type="NCBI Taxonomy" id="1159327"/>
    <lineage>
        <taxon>Bacteria</taxon>
        <taxon>Bacillati</taxon>
        <taxon>Actinomycetota</taxon>
        <taxon>Actinomycetes</taxon>
        <taxon>Micrococcales</taxon>
        <taxon>Microbacteriaceae</taxon>
        <taxon>Pontimonas</taxon>
    </lineage>
</organism>
<comment type="function">
    <text evidence="4">The branched-chain alpha-keto dehydrogenase complex catalyzes the overall conversion of alpha-keto acids to acyl-CoA and CO(2). It contains multiple copies of three enzymatic components: branched-chain alpha-keto acid decarboxylase (E1), lipoamide acyltransferase (E2) and lipoamide dehydrogenase (E3).</text>
</comment>
<evidence type="ECO:0000313" key="7">
    <source>
        <dbReference type="Proteomes" id="UP000243077"/>
    </source>
</evidence>
<keyword evidence="3 4" id="KW-0786">Thiamine pyrophosphate</keyword>
<dbReference type="AlphaFoldDB" id="A0A2L2BNF9"/>
<comment type="cofactor">
    <cofactor evidence="1 4">
        <name>thiamine diphosphate</name>
        <dbReference type="ChEBI" id="CHEBI:58937"/>
    </cofactor>
</comment>
<accession>A0A2L2BNF9</accession>
<dbReference type="EC" id="1.2.4.4" evidence="4"/>
<sequence length="374" mass="41186">MPLSKDTLSLLAPDGSVVQGEAHDRYWHVIDALDEQTLQLMYSTMAITRALDYEAGTLQRQGQMALWVPAIGQEACQVGSALASKPQDSIFPAYREHSVARLRGVSMLQIIRMLRGVTHGGWDPETHNNFRLYTLVIGSHTLHATGYAMGISLDGDVATGDPSRDEATMVYFGDGATSQGDTHEAMVFAQSYQAPVLFFLQNNHWAISTPVRVQSRTPLFHRAAGYGLPSKQIDGNDVLISYAVTQQMLDDARSGAGPQFIEALTYRIGAHTTSDDPTKYRDDDELAFWTARDPIARFRAYLEGKGTPGSFFTEVDQQAADEVSDLRKDVLALEPPPSTNIFAHVYSGEHKPLEAQAAWLEEFEGSFVQKGDGQ</sequence>
<dbReference type="PANTHER" id="PTHR43380:SF1">
    <property type="entry name" value="2-OXOISOVALERATE DEHYDROGENASE SUBUNIT ALPHA, MITOCHONDRIAL"/>
    <property type="match status" value="1"/>
</dbReference>
<evidence type="ECO:0000256" key="3">
    <source>
        <dbReference type="ARBA" id="ARBA00023052"/>
    </source>
</evidence>
<dbReference type="GO" id="GO:0009083">
    <property type="term" value="P:branched-chain amino acid catabolic process"/>
    <property type="evidence" value="ECO:0007669"/>
    <property type="project" value="TreeGrafter"/>
</dbReference>